<dbReference type="GO" id="GO:0030975">
    <property type="term" value="F:thiamine binding"/>
    <property type="evidence" value="ECO:0007669"/>
    <property type="project" value="TreeGrafter"/>
</dbReference>
<dbReference type="Gene3D" id="3.40.190.10">
    <property type="entry name" value="Periplasmic binding protein-like II"/>
    <property type="match status" value="2"/>
</dbReference>
<dbReference type="GO" id="GO:0030288">
    <property type="term" value="C:outer membrane-bounded periplasmic space"/>
    <property type="evidence" value="ECO:0007669"/>
    <property type="project" value="TreeGrafter"/>
</dbReference>
<dbReference type="EMBL" id="LR586016">
    <property type="protein sequence ID" value="VIP04712.1"/>
    <property type="molecule type" value="Genomic_DNA"/>
</dbReference>
<dbReference type="KEGG" id="tim:GMBLW1_44810"/>
<sequence>MRRRGLQNIVVCGVTRGTHELTEFVEDFMMTHDHSTIRNRRRFLAGSLLTLAAPMLGTLSGCSRDRGKRQLRIFVYAGAHEETMRQVFVPAFEAATGAEVILDAGWWDAIAKLKTSPKNQPAFDLMITDATQGIPAIRAGLFQTLDATKLPNVQRLAESVKQSWIWKERHAVPYPDAVMTLAYHRPSLPTEPTRWADLLRPELRGRVGLYDAYYMSLYTFACMMVSEANRPGTAQQAIRTQLDEVLRYAKTHRDQVGYWWPTTSAFASQLAQKQYPIGNMQSPEMLQLLAANPELGAVVPAEDRAFVQVMWAIPDGTPNADLAHQAIDWLFADSVQRGLAERGSATAILPVAQAMASADPRWASLYPSTEEGLAAIQVYPYDLYAEHGEEISTFWDREVLRKAAS</sequence>
<dbReference type="GO" id="GO:0015846">
    <property type="term" value="P:polyamine transport"/>
    <property type="evidence" value="ECO:0007669"/>
    <property type="project" value="InterPro"/>
</dbReference>
<evidence type="ECO:0000313" key="2">
    <source>
        <dbReference type="EMBL" id="VIP04712.1"/>
    </source>
</evidence>
<keyword evidence="3" id="KW-1185">Reference proteome</keyword>
<dbReference type="Proteomes" id="UP000464378">
    <property type="component" value="Chromosome"/>
</dbReference>
<dbReference type="InterPro" id="IPR001188">
    <property type="entry name" value="Sperm_putr-bd"/>
</dbReference>
<organism evidence="2">
    <name type="scientific">Tuwongella immobilis</name>
    <dbReference type="NCBI Taxonomy" id="692036"/>
    <lineage>
        <taxon>Bacteria</taxon>
        <taxon>Pseudomonadati</taxon>
        <taxon>Planctomycetota</taxon>
        <taxon>Planctomycetia</taxon>
        <taxon>Gemmatales</taxon>
        <taxon>Gemmataceae</taxon>
        <taxon>Tuwongella</taxon>
    </lineage>
</organism>
<dbReference type="PANTHER" id="PTHR30006">
    <property type="entry name" value="THIAMINE-BINDING PERIPLASMIC PROTEIN-RELATED"/>
    <property type="match status" value="1"/>
</dbReference>
<dbReference type="InParanoid" id="A0A6C2YV12"/>
<dbReference type="PANTHER" id="PTHR30006:SF2">
    <property type="entry name" value="ABC TRANSPORTER SUBSTRATE-BINDING PROTEIN"/>
    <property type="match status" value="1"/>
</dbReference>
<reference evidence="2" key="1">
    <citation type="submission" date="2019-04" db="EMBL/GenBank/DDBJ databases">
        <authorList>
            <consortium name="Science for Life Laboratories"/>
        </authorList>
    </citation>
    <scope>NUCLEOTIDE SEQUENCE</scope>
    <source>
        <strain evidence="2">MBLW1</strain>
    </source>
</reference>
<dbReference type="GO" id="GO:0015888">
    <property type="term" value="P:thiamine transport"/>
    <property type="evidence" value="ECO:0007669"/>
    <property type="project" value="TreeGrafter"/>
</dbReference>
<name>A0A6C2YV12_9BACT</name>
<dbReference type="GO" id="GO:0019808">
    <property type="term" value="F:polyamine binding"/>
    <property type="evidence" value="ECO:0007669"/>
    <property type="project" value="InterPro"/>
</dbReference>
<dbReference type="SUPFAM" id="SSF53850">
    <property type="entry name" value="Periplasmic binding protein-like II"/>
    <property type="match status" value="1"/>
</dbReference>
<dbReference type="EMBL" id="LR593887">
    <property type="protein sequence ID" value="VTS06783.1"/>
    <property type="molecule type" value="Genomic_DNA"/>
</dbReference>
<evidence type="ECO:0000313" key="3">
    <source>
        <dbReference type="Proteomes" id="UP000464378"/>
    </source>
</evidence>
<proteinExistence type="predicted"/>
<dbReference type="InterPro" id="IPR006059">
    <property type="entry name" value="SBP"/>
</dbReference>
<dbReference type="AlphaFoldDB" id="A0A6C2YV12"/>
<keyword evidence="1" id="KW-0732">Signal</keyword>
<protein>
    <submittedName>
        <fullName evidence="2">Uncharacterized protein</fullName>
    </submittedName>
</protein>
<dbReference type="PRINTS" id="PR00909">
    <property type="entry name" value="SPERMDNBNDNG"/>
</dbReference>
<dbReference type="Pfam" id="PF13416">
    <property type="entry name" value="SBP_bac_8"/>
    <property type="match status" value="1"/>
</dbReference>
<accession>A0A6C2YV12</accession>
<gene>
    <name evidence="2" type="ORF">GMBLW1_44810</name>
</gene>
<dbReference type="GO" id="GO:0030976">
    <property type="term" value="F:thiamine pyrophosphate binding"/>
    <property type="evidence" value="ECO:0007669"/>
    <property type="project" value="TreeGrafter"/>
</dbReference>
<evidence type="ECO:0000256" key="1">
    <source>
        <dbReference type="ARBA" id="ARBA00022729"/>
    </source>
</evidence>